<keyword evidence="3" id="KW-1185">Reference proteome</keyword>
<evidence type="ECO:0000313" key="3">
    <source>
        <dbReference type="Proteomes" id="UP000295444"/>
    </source>
</evidence>
<gene>
    <name evidence="2" type="ORF">EV186_1021138</name>
</gene>
<dbReference type="GO" id="GO:0003677">
    <property type="term" value="F:DNA binding"/>
    <property type="evidence" value="ECO:0007669"/>
    <property type="project" value="InterPro"/>
</dbReference>
<reference evidence="2 3" key="1">
    <citation type="submission" date="2019-03" db="EMBL/GenBank/DDBJ databases">
        <title>Genomic Encyclopedia of Type Strains, Phase IV (KMG-IV): sequencing the most valuable type-strain genomes for metagenomic binning, comparative biology and taxonomic classification.</title>
        <authorList>
            <person name="Goeker M."/>
        </authorList>
    </citation>
    <scope>NUCLEOTIDE SEQUENCE [LARGE SCALE GENOMIC DNA]</scope>
    <source>
        <strain evidence="2 3">DSM 45361</strain>
    </source>
</reference>
<dbReference type="Pfam" id="PF12728">
    <property type="entry name" value="HTH_17"/>
    <property type="match status" value="1"/>
</dbReference>
<dbReference type="InterPro" id="IPR041657">
    <property type="entry name" value="HTH_17"/>
</dbReference>
<comment type="caution">
    <text evidence="2">The sequence shown here is derived from an EMBL/GenBank/DDBJ whole genome shotgun (WGS) entry which is preliminary data.</text>
</comment>
<accession>A0A4R6SI55</accession>
<protein>
    <submittedName>
        <fullName evidence="2">Excisionase family DNA binding protein</fullName>
    </submittedName>
</protein>
<feature type="domain" description="Helix-turn-helix" evidence="1">
    <location>
        <begin position="39"/>
        <end position="86"/>
    </location>
</feature>
<proteinExistence type="predicted"/>
<dbReference type="AlphaFoldDB" id="A0A4R6SI55"/>
<dbReference type="OrthoDB" id="3624269at2"/>
<dbReference type="Proteomes" id="UP000295444">
    <property type="component" value="Unassembled WGS sequence"/>
</dbReference>
<dbReference type="EMBL" id="SNXZ01000002">
    <property type="protein sequence ID" value="TDQ01270.1"/>
    <property type="molecule type" value="Genomic_DNA"/>
</dbReference>
<organism evidence="2 3">
    <name type="scientific">Labedaea rhizosphaerae</name>
    <dbReference type="NCBI Taxonomy" id="598644"/>
    <lineage>
        <taxon>Bacteria</taxon>
        <taxon>Bacillati</taxon>
        <taxon>Actinomycetota</taxon>
        <taxon>Actinomycetes</taxon>
        <taxon>Pseudonocardiales</taxon>
        <taxon>Pseudonocardiaceae</taxon>
        <taxon>Labedaea</taxon>
    </lineage>
</organism>
<evidence type="ECO:0000313" key="2">
    <source>
        <dbReference type="EMBL" id="TDQ01270.1"/>
    </source>
</evidence>
<evidence type="ECO:0000259" key="1">
    <source>
        <dbReference type="Pfam" id="PF12728"/>
    </source>
</evidence>
<dbReference type="InterPro" id="IPR010093">
    <property type="entry name" value="SinI_DNA-bd"/>
</dbReference>
<dbReference type="NCBIfam" id="TIGR01764">
    <property type="entry name" value="excise"/>
    <property type="match status" value="1"/>
</dbReference>
<sequence length="157" mass="17112">MISDSPGRQTAGAIVSSCNVSARQGDIRMIRDPLIPRLVSTTEAADILGMARSHVHRLVTEGKLPAAHAGSSIVLAEETVRRYKAGERFSLPSQLRVSVYDESADGWTIVRTVPVGPEYVLPTRFPADEYDIEDGVSWRVELVDVTGKTMKVAHPVT</sequence>
<name>A0A4R6SI55_LABRH</name>